<reference evidence="1 2" key="1">
    <citation type="journal article" date="2007" name="PLoS Genet.">
        <title>Patterns and implications of gene gain and loss in the evolution of Prochlorococcus.</title>
        <authorList>
            <person name="Kettler G.C."/>
            <person name="Martiny A.C."/>
            <person name="Huang K."/>
            <person name="Zucker J."/>
            <person name="Coleman M.L."/>
            <person name="Rodrigue S."/>
            <person name="Chen F."/>
            <person name="Lapidus A."/>
            <person name="Ferriera S."/>
            <person name="Johnson J."/>
            <person name="Steglich C."/>
            <person name="Church G.M."/>
            <person name="Richardson P."/>
            <person name="Chisholm S.W."/>
        </authorList>
    </citation>
    <scope>NUCLEOTIDE SEQUENCE [LARGE SCALE GENOMIC DNA]</scope>
    <source>
        <strain evidence="1 2">MIT 9303</strain>
    </source>
</reference>
<dbReference type="EMBL" id="CP000554">
    <property type="protein sequence ID" value="ABM79321.1"/>
    <property type="molecule type" value="Genomic_DNA"/>
</dbReference>
<dbReference type="Proteomes" id="UP000002274">
    <property type="component" value="Chromosome"/>
</dbReference>
<evidence type="ECO:0000313" key="2">
    <source>
        <dbReference type="Proteomes" id="UP000002274"/>
    </source>
</evidence>
<dbReference type="KEGG" id="pmf:P9303_25901"/>
<gene>
    <name evidence="1" type="ordered locus">P9303_25901</name>
</gene>
<evidence type="ECO:0000313" key="1">
    <source>
        <dbReference type="EMBL" id="ABM79321.1"/>
    </source>
</evidence>
<accession>A2CCW1</accession>
<name>A2CCW1_PROM3</name>
<dbReference type="STRING" id="59922.P9303_25901"/>
<protein>
    <submittedName>
        <fullName evidence="1">Uncharacterized protein</fullName>
    </submittedName>
</protein>
<proteinExistence type="predicted"/>
<dbReference type="AlphaFoldDB" id="A2CCW1"/>
<sequence>MDCLISFTGIDDINEDRSFETAELAVRYEWQASRKAFCRLSSFVDYMARHLTRPRPYW</sequence>
<organism evidence="1 2">
    <name type="scientific">Prochlorococcus marinus (strain MIT 9303)</name>
    <dbReference type="NCBI Taxonomy" id="59922"/>
    <lineage>
        <taxon>Bacteria</taxon>
        <taxon>Bacillati</taxon>
        <taxon>Cyanobacteriota</taxon>
        <taxon>Cyanophyceae</taxon>
        <taxon>Synechococcales</taxon>
        <taxon>Prochlorococcaceae</taxon>
        <taxon>Prochlorococcus</taxon>
    </lineage>
</organism>
<dbReference type="HOGENOM" id="CLU_2975710_0_0_3"/>